<protein>
    <submittedName>
        <fullName evidence="2">Pollen Ole e 1 allergen and extensin family protein</fullName>
    </submittedName>
</protein>
<feature type="compositionally biased region" description="Basic and acidic residues" evidence="1">
    <location>
        <begin position="100"/>
        <end position="112"/>
    </location>
</feature>
<feature type="region of interest" description="Disordered" evidence="1">
    <location>
        <begin position="227"/>
        <end position="328"/>
    </location>
</feature>
<dbReference type="Pfam" id="PF06273">
    <property type="entry name" value="eIF-4B"/>
    <property type="match status" value="2"/>
</dbReference>
<sequence>MAATVTSAWAKPGAWALDSEEHEAELLQQHQDDSFPKISCSRAVNGGGAAEFPSLAAAASTKTKKKKPQPMSLSEFVNPAQPVKPKGLTPEDLMTLPTGPRERTAEELDRSRLGGGFRSYGTRGDESSNSRWGTSRGSDETRRQGGFGRDSSRELAPSRADDVDDWAAKKLVSGNSFERRERAERGERGGFFGSESRADDSDSWVSNKSFVPSEGRRFEGIRERRVGFESNGGADSENWVRKKEEEGRRIVANGGGAFDSLRERRSGSDSASNGADSEAWGKKREEGSGSGGRPRLNLQPRTLAVGNGQQNGSVTPPKLKGSNPFGDARPREVVLKEKGQDWKELDEKLESMKIKEVTDGPAFGKRSFGSGNGRATTPEGRAEWSWRKPDSADANPSRMCYKPVTVLIKLKMAWLKKLKMCKSDARVRGSTRLEEVPPGPPQTRCDRCRRCNHHSLVLRMSRLFFTAFLVAAAAIDGTQADATVAGTVFCDQCKDGQISIFDYPLYGTKVAVSCLDSNGQLTMWREETTNWFGNYAMRFEGTPDLSSCYAQVSGSGQGCGADVGPPKNLKLMFRMFDLEMYAVDPLLSEPAQPMSYCPRSSATPVPAPITPVLPPPKETPPVMPRLPPMPPLPPIPPMPPMSFLEASACPYWNWTMPEYKCYWKMVTPDMKVAVVFGLVVAQRYGTDMSLGMALKGRGDPYRTLLREATTALLNSYNSIQFAYHPLGVIQDLNLALMGSTRAVLRTGLRFMRANSGYGKVSCKFTPCK</sequence>
<accession>A0A7J0F7C8</accession>
<feature type="region of interest" description="Disordered" evidence="1">
    <location>
        <begin position="59"/>
        <end position="210"/>
    </location>
</feature>
<dbReference type="InterPro" id="IPR010433">
    <property type="entry name" value="EIF-4B_pln"/>
</dbReference>
<dbReference type="AlphaFoldDB" id="A0A7J0F7C8"/>
<dbReference type="Pfam" id="PF01190">
    <property type="entry name" value="Pollen_Ole_e_1"/>
    <property type="match status" value="1"/>
</dbReference>
<feature type="region of interest" description="Disordered" evidence="1">
    <location>
        <begin position="360"/>
        <end position="390"/>
    </location>
</feature>
<dbReference type="OrthoDB" id="48651at2759"/>
<dbReference type="PANTHER" id="PTHR32091">
    <property type="entry name" value="EUKARYOTIC TRANSLATION INITIATION FACTOR 4B"/>
    <property type="match status" value="1"/>
</dbReference>
<proteinExistence type="predicted"/>
<name>A0A7J0F7C8_9ERIC</name>
<dbReference type="Proteomes" id="UP000585474">
    <property type="component" value="Unassembled WGS sequence"/>
</dbReference>
<dbReference type="EMBL" id="BJWL01000009">
    <property type="protein sequence ID" value="GFY94602.1"/>
    <property type="molecule type" value="Genomic_DNA"/>
</dbReference>
<feature type="compositionally biased region" description="Basic and acidic residues" evidence="1">
    <location>
        <begin position="380"/>
        <end position="390"/>
    </location>
</feature>
<gene>
    <name evidence="2" type="ORF">Acr_09g0010480</name>
</gene>
<dbReference type="GO" id="GO:0003729">
    <property type="term" value="F:mRNA binding"/>
    <property type="evidence" value="ECO:0007669"/>
    <property type="project" value="TreeGrafter"/>
</dbReference>
<keyword evidence="3" id="KW-1185">Reference proteome</keyword>
<organism evidence="2 3">
    <name type="scientific">Actinidia rufa</name>
    <dbReference type="NCBI Taxonomy" id="165716"/>
    <lineage>
        <taxon>Eukaryota</taxon>
        <taxon>Viridiplantae</taxon>
        <taxon>Streptophyta</taxon>
        <taxon>Embryophyta</taxon>
        <taxon>Tracheophyta</taxon>
        <taxon>Spermatophyta</taxon>
        <taxon>Magnoliopsida</taxon>
        <taxon>eudicotyledons</taxon>
        <taxon>Gunneridae</taxon>
        <taxon>Pentapetalae</taxon>
        <taxon>asterids</taxon>
        <taxon>Ericales</taxon>
        <taxon>Actinidiaceae</taxon>
        <taxon>Actinidia</taxon>
    </lineage>
</organism>
<feature type="compositionally biased region" description="Low complexity" evidence="1">
    <location>
        <begin position="268"/>
        <end position="277"/>
    </location>
</feature>
<comment type="caution">
    <text evidence="2">The sequence shown here is derived from an EMBL/GenBank/DDBJ whole genome shotgun (WGS) entry which is preliminary data.</text>
</comment>
<dbReference type="PANTHER" id="PTHR32091:SF17">
    <property type="entry name" value="EUKARYOTIC TRANSLATION INITIATION FACTOR 4B3"/>
    <property type="match status" value="1"/>
</dbReference>
<feature type="compositionally biased region" description="Basic and acidic residues" evidence="1">
    <location>
        <begin position="238"/>
        <end position="249"/>
    </location>
</feature>
<dbReference type="GO" id="GO:0003743">
    <property type="term" value="F:translation initiation factor activity"/>
    <property type="evidence" value="ECO:0007669"/>
    <property type="project" value="InterPro"/>
</dbReference>
<reference evidence="2 3" key="1">
    <citation type="submission" date="2019-07" db="EMBL/GenBank/DDBJ databases">
        <title>De Novo Assembly of kiwifruit Actinidia rufa.</title>
        <authorList>
            <person name="Sugita-Konishi S."/>
            <person name="Sato K."/>
            <person name="Mori E."/>
            <person name="Abe Y."/>
            <person name="Kisaki G."/>
            <person name="Hamano K."/>
            <person name="Suezawa K."/>
            <person name="Otani M."/>
            <person name="Fukuda T."/>
            <person name="Manabe T."/>
            <person name="Gomi K."/>
            <person name="Tabuchi M."/>
            <person name="Akimitsu K."/>
            <person name="Kataoka I."/>
        </authorList>
    </citation>
    <scope>NUCLEOTIDE SEQUENCE [LARGE SCALE GENOMIC DNA]</scope>
    <source>
        <strain evidence="3">cv. Fuchu</strain>
    </source>
</reference>
<evidence type="ECO:0000313" key="2">
    <source>
        <dbReference type="EMBL" id="GFY94602.1"/>
    </source>
</evidence>
<evidence type="ECO:0000256" key="1">
    <source>
        <dbReference type="SAM" id="MobiDB-lite"/>
    </source>
</evidence>
<feature type="compositionally biased region" description="Basic and acidic residues" evidence="1">
    <location>
        <begin position="177"/>
        <end position="188"/>
    </location>
</feature>
<evidence type="ECO:0000313" key="3">
    <source>
        <dbReference type="Proteomes" id="UP000585474"/>
    </source>
</evidence>